<dbReference type="RefSeq" id="WP_228848107.1">
    <property type="nucleotide sequence ID" value="NZ_JADCKQ010000004.1"/>
</dbReference>
<organism evidence="2 3">
    <name type="scientific">Halocynthiibacter styelae</name>
    <dbReference type="NCBI Taxonomy" id="2761955"/>
    <lineage>
        <taxon>Bacteria</taxon>
        <taxon>Pseudomonadati</taxon>
        <taxon>Pseudomonadota</taxon>
        <taxon>Alphaproteobacteria</taxon>
        <taxon>Rhodobacterales</taxon>
        <taxon>Paracoccaceae</taxon>
        <taxon>Halocynthiibacter</taxon>
    </lineage>
</organism>
<dbReference type="InterPro" id="IPR036844">
    <property type="entry name" value="Hint_dom_sf"/>
</dbReference>
<dbReference type="EMBL" id="JADCKQ010000004">
    <property type="protein sequence ID" value="MBI1493255.1"/>
    <property type="molecule type" value="Genomic_DNA"/>
</dbReference>
<sequence length="364" mass="39251">MAEFQFAIFSADNFLNPDNPGHLPIEDGTHLSELSSGDTLTWLSGGTSASVTVVDNANSIFDEAHSNQTLAANVNFNGSSYGAGQVVTPSYILVLSGSDGNSYRLMSFNFSPNSGLQEPDAAAWLGDIPPPGTVLTVTGEQNPTGASGPDFNLIAPCFTRGARIATRDGAKRVETLRPGVKVQTETGHYSEILWIGSKQFDLHALTANPRLWPVRICAGALGNGLPERDLLVSRQHRMLVSSRIALRMFGQADVLIPAIRLTALPGIAIDTNVTEVEYFHILLANHEVVFAEDAATESLYTGKGTLAALSPEAREEIMAIFPELTAPDYVPVAARYTPDGAKQKRLIQRHLKNRQPVQGMTERV</sequence>
<dbReference type="SUPFAM" id="SSF51294">
    <property type="entry name" value="Hedgehog/intein (Hint) domain"/>
    <property type="match status" value="1"/>
</dbReference>
<protein>
    <submittedName>
        <fullName evidence="2">Hint domain-containing protein</fullName>
    </submittedName>
</protein>
<proteinExistence type="predicted"/>
<accession>A0A8J7IWP6</accession>
<evidence type="ECO:0000313" key="3">
    <source>
        <dbReference type="Proteomes" id="UP000640583"/>
    </source>
</evidence>
<reference evidence="2" key="1">
    <citation type="submission" date="2020-10" db="EMBL/GenBank/DDBJ databases">
        <title>Paenihalocynthiibacter styelae gen. nov., sp. nov., isolated from stalked sea squirt Styela clava.</title>
        <authorList>
            <person name="Kim Y.-O."/>
            <person name="Yoon J.-H."/>
        </authorList>
    </citation>
    <scope>NUCLEOTIDE SEQUENCE</scope>
    <source>
        <strain evidence="2">MYP1-1</strain>
    </source>
</reference>
<gene>
    <name evidence="2" type="ORF">H1D41_06385</name>
</gene>
<evidence type="ECO:0000313" key="2">
    <source>
        <dbReference type="EMBL" id="MBI1493255.1"/>
    </source>
</evidence>
<comment type="caution">
    <text evidence="2">The sequence shown here is derived from an EMBL/GenBank/DDBJ whole genome shotgun (WGS) entry which is preliminary data.</text>
</comment>
<dbReference type="Proteomes" id="UP000640583">
    <property type="component" value="Unassembled WGS sequence"/>
</dbReference>
<dbReference type="InterPro" id="IPR028992">
    <property type="entry name" value="Hedgehog/Intein_dom"/>
</dbReference>
<evidence type="ECO:0000259" key="1">
    <source>
        <dbReference type="Pfam" id="PF13403"/>
    </source>
</evidence>
<feature type="domain" description="Hedgehog/Intein (Hint)" evidence="1">
    <location>
        <begin position="156"/>
        <end position="302"/>
    </location>
</feature>
<dbReference type="AlphaFoldDB" id="A0A8J7IWP6"/>
<name>A0A8J7IWP6_9RHOB</name>
<dbReference type="Pfam" id="PF13403">
    <property type="entry name" value="Hint_2"/>
    <property type="match status" value="1"/>
</dbReference>
<keyword evidence="3" id="KW-1185">Reference proteome</keyword>